<dbReference type="SUPFAM" id="SSF103473">
    <property type="entry name" value="MFS general substrate transporter"/>
    <property type="match status" value="1"/>
</dbReference>
<organism evidence="2 3">
    <name type="scientific">Burkholderia oklahomensis</name>
    <dbReference type="NCBI Taxonomy" id="342113"/>
    <lineage>
        <taxon>Bacteria</taxon>
        <taxon>Pseudomonadati</taxon>
        <taxon>Pseudomonadota</taxon>
        <taxon>Betaproteobacteria</taxon>
        <taxon>Burkholderiales</taxon>
        <taxon>Burkholderiaceae</taxon>
        <taxon>Burkholderia</taxon>
        <taxon>pseudomallei group</taxon>
    </lineage>
</organism>
<keyword evidence="1" id="KW-0812">Transmembrane</keyword>
<dbReference type="KEGG" id="bok:DM82_5779"/>
<sequence>MRTRVDVREMLDNSRFGARQWAIVALCAARLVMDGFDVQAMGYVAPAAIREWGIAKETLSPGFGAGLLGMLIGSLVFSALDRSTDRRALRGRPRARLHHAECDGARRRIRPAAHSRVADEDRVVRPRTNDTEPAAGVAKTRSRGWPGLRCRCARGARTARDERRARWPHVAANSGRPADRACVVGARRAQAHAGLLHPGLAKAARTS</sequence>
<feature type="transmembrane region" description="Helical" evidence="1">
    <location>
        <begin position="62"/>
        <end position="80"/>
    </location>
</feature>
<gene>
    <name evidence="2" type="primary">pcaK</name>
    <name evidence="2" type="ORF">DM82_5779</name>
</gene>
<proteinExistence type="predicted"/>
<reference evidence="2 3" key="1">
    <citation type="submission" date="2014-06" db="EMBL/GenBank/DDBJ databases">
        <authorList>
            <person name="Bishop-Lilly K.A."/>
            <person name="Broomall S.M."/>
            <person name="Chain P.S."/>
            <person name="Chertkov O."/>
            <person name="Coyne S.R."/>
            <person name="Daligault H.E."/>
            <person name="Davenport K.W."/>
            <person name="Erkkila T."/>
            <person name="Frey K.G."/>
            <person name="Gibbons H.S."/>
            <person name="Gu W."/>
            <person name="Jaissle J."/>
            <person name="Johnson S.L."/>
            <person name="Koroleva G.I."/>
            <person name="Ladner J.T."/>
            <person name="Lo C.-C."/>
            <person name="Minogue T.D."/>
            <person name="Munk C."/>
            <person name="Palacios G.F."/>
            <person name="Redden C.L."/>
            <person name="Rosenzweig C.N."/>
            <person name="Scholz M.B."/>
            <person name="Teshima H."/>
            <person name="Xu Y."/>
        </authorList>
    </citation>
    <scope>NUCLEOTIDE SEQUENCE [LARGE SCALE GENOMIC DNA]</scope>
    <source>
        <strain evidence="2 3">EO147</strain>
    </source>
</reference>
<dbReference type="Proteomes" id="UP000029424">
    <property type="component" value="Chromosome 2"/>
</dbReference>
<feature type="transmembrane region" description="Helical" evidence="1">
    <location>
        <begin position="21"/>
        <end position="42"/>
    </location>
</feature>
<evidence type="ECO:0000313" key="3">
    <source>
        <dbReference type="Proteomes" id="UP000029424"/>
    </source>
</evidence>
<accession>A0AAI8BDZ0</accession>
<dbReference type="InterPro" id="IPR036259">
    <property type="entry name" value="MFS_trans_sf"/>
</dbReference>
<protein>
    <submittedName>
        <fullName evidence="2">4-hydroxybenzoate transporter domain protein</fullName>
    </submittedName>
</protein>
<dbReference type="EMBL" id="CP008727">
    <property type="protein sequence ID" value="AIO70552.1"/>
    <property type="molecule type" value="Genomic_DNA"/>
</dbReference>
<evidence type="ECO:0000313" key="2">
    <source>
        <dbReference type="EMBL" id="AIO70552.1"/>
    </source>
</evidence>
<name>A0AAI8BDZ0_9BURK</name>
<keyword evidence="1" id="KW-0472">Membrane</keyword>
<keyword evidence="1" id="KW-1133">Transmembrane helix</keyword>
<keyword evidence="3" id="KW-1185">Reference proteome</keyword>
<evidence type="ECO:0000256" key="1">
    <source>
        <dbReference type="SAM" id="Phobius"/>
    </source>
</evidence>
<dbReference type="AlphaFoldDB" id="A0AAI8BDZ0"/>